<dbReference type="EMBL" id="JAGPYQ010000004">
    <property type="protein sequence ID" value="MBQ0855715.1"/>
    <property type="molecule type" value="Genomic_DNA"/>
</dbReference>
<name>A0A941B9J4_9ACTN</name>
<feature type="region of interest" description="Disordered" evidence="1">
    <location>
        <begin position="1"/>
        <end position="22"/>
    </location>
</feature>
<keyword evidence="3" id="KW-1185">Reference proteome</keyword>
<dbReference type="AlphaFoldDB" id="A0A941B9J4"/>
<gene>
    <name evidence="2" type="ORF">J8N05_47025</name>
</gene>
<feature type="compositionally biased region" description="Basic residues" evidence="1">
    <location>
        <begin position="10"/>
        <end position="22"/>
    </location>
</feature>
<dbReference type="RefSeq" id="WP_210894690.1">
    <property type="nucleotide sequence ID" value="NZ_JAGPYQ010000004.1"/>
</dbReference>
<protein>
    <submittedName>
        <fullName evidence="2">Uncharacterized protein</fullName>
    </submittedName>
</protein>
<feature type="compositionally biased region" description="Basic and acidic residues" evidence="1">
    <location>
        <begin position="249"/>
        <end position="261"/>
    </location>
</feature>
<geneLocation type="plasmid" evidence="2">
    <name>p1</name>
</geneLocation>
<dbReference type="Proteomes" id="UP000677413">
    <property type="component" value="Unassembled WGS sequence"/>
</dbReference>
<reference evidence="2 3" key="1">
    <citation type="submission" date="2021-04" db="EMBL/GenBank/DDBJ databases">
        <authorList>
            <person name="Tang X."/>
            <person name="Zhou X."/>
            <person name="Chen X."/>
            <person name="Cernava T."/>
            <person name="Zhang C."/>
        </authorList>
    </citation>
    <scope>NUCLEOTIDE SEQUENCE [LARGE SCALE GENOMIC DNA]</scope>
    <source>
        <strain evidence="2 3">BH-SS-21</strain>
        <plasmid evidence="2">p1</plasmid>
    </source>
</reference>
<evidence type="ECO:0000313" key="2">
    <source>
        <dbReference type="EMBL" id="MBQ0855715.1"/>
    </source>
</evidence>
<accession>A0A941B9J4</accession>
<evidence type="ECO:0000313" key="3">
    <source>
        <dbReference type="Proteomes" id="UP000677413"/>
    </source>
</evidence>
<sequence>MTTTAVTPTARKRRRKTRTKHVSHLPAIIASDLKVNELDLSPGTEHLVCPDCSTWCPITGVLGKTPKLVPHHTGKAKSPNPRRCSSSNRLVNLDIEAGAWCTKLMETNPTTKSRRTNRVNRKAGTVAVPPVSRFRTAPRQLESRLASLLEDARTVVTQHRASCPVCRKGGRCETGGELELRRAELAASVQFDREQRQQSERQVRDLTAKRAGEWAQHSTDAVAETNNRCAPRVEGSLSEFRGPQLPLAPKDETAHDRRQAELGKQYALKATRPAA</sequence>
<organism evidence="2 3">
    <name type="scientific">Streptomyces liliiviolaceus</name>
    <dbReference type="NCBI Taxonomy" id="2823109"/>
    <lineage>
        <taxon>Bacteria</taxon>
        <taxon>Bacillati</taxon>
        <taxon>Actinomycetota</taxon>
        <taxon>Actinomycetes</taxon>
        <taxon>Kitasatosporales</taxon>
        <taxon>Streptomycetaceae</taxon>
        <taxon>Streptomyces</taxon>
    </lineage>
</organism>
<evidence type="ECO:0000256" key="1">
    <source>
        <dbReference type="SAM" id="MobiDB-lite"/>
    </source>
</evidence>
<keyword evidence="2" id="KW-0614">Plasmid</keyword>
<comment type="caution">
    <text evidence="2">The sequence shown here is derived from an EMBL/GenBank/DDBJ whole genome shotgun (WGS) entry which is preliminary data.</text>
</comment>
<feature type="region of interest" description="Disordered" evidence="1">
    <location>
        <begin position="237"/>
        <end position="275"/>
    </location>
</feature>
<proteinExistence type="predicted"/>